<protein>
    <submittedName>
        <fullName evidence="2">Uncharacterized protein</fullName>
    </submittedName>
</protein>
<feature type="region of interest" description="Disordered" evidence="1">
    <location>
        <begin position="1"/>
        <end position="33"/>
    </location>
</feature>
<gene>
    <name evidence="2" type="ORF">G7Z17_g10887</name>
</gene>
<evidence type="ECO:0000256" key="1">
    <source>
        <dbReference type="SAM" id="MobiDB-lite"/>
    </source>
</evidence>
<feature type="compositionally biased region" description="Basic and acidic residues" evidence="1">
    <location>
        <begin position="45"/>
        <end position="57"/>
    </location>
</feature>
<feature type="compositionally biased region" description="Basic and acidic residues" evidence="1">
    <location>
        <begin position="112"/>
        <end position="125"/>
    </location>
</feature>
<accession>A0A9P5H0M5</accession>
<organism evidence="2 3">
    <name type="scientific">Cylindrodendrum hubeiense</name>
    <dbReference type="NCBI Taxonomy" id="595255"/>
    <lineage>
        <taxon>Eukaryota</taxon>
        <taxon>Fungi</taxon>
        <taxon>Dikarya</taxon>
        <taxon>Ascomycota</taxon>
        <taxon>Pezizomycotina</taxon>
        <taxon>Sordariomycetes</taxon>
        <taxon>Hypocreomycetidae</taxon>
        <taxon>Hypocreales</taxon>
        <taxon>Nectriaceae</taxon>
        <taxon>Cylindrodendrum</taxon>
    </lineage>
</organism>
<comment type="caution">
    <text evidence="2">The sequence shown here is derived from an EMBL/GenBank/DDBJ whole genome shotgun (WGS) entry which is preliminary data.</text>
</comment>
<reference evidence="2" key="1">
    <citation type="submission" date="2020-03" db="EMBL/GenBank/DDBJ databases">
        <title>Draft Genome Sequence of Cylindrodendrum hubeiense.</title>
        <authorList>
            <person name="Buettner E."/>
            <person name="Kellner H."/>
        </authorList>
    </citation>
    <scope>NUCLEOTIDE SEQUENCE</scope>
    <source>
        <strain evidence="2">IHI 201604</strain>
    </source>
</reference>
<feature type="region of interest" description="Disordered" evidence="1">
    <location>
        <begin position="45"/>
        <end position="64"/>
    </location>
</feature>
<dbReference type="EMBL" id="JAANBB010000380">
    <property type="protein sequence ID" value="KAF7543253.1"/>
    <property type="molecule type" value="Genomic_DNA"/>
</dbReference>
<evidence type="ECO:0000313" key="3">
    <source>
        <dbReference type="Proteomes" id="UP000722485"/>
    </source>
</evidence>
<proteinExistence type="predicted"/>
<dbReference type="Proteomes" id="UP000722485">
    <property type="component" value="Unassembled WGS sequence"/>
</dbReference>
<feature type="region of interest" description="Disordered" evidence="1">
    <location>
        <begin position="95"/>
        <end position="125"/>
    </location>
</feature>
<name>A0A9P5H0M5_9HYPO</name>
<dbReference type="AlphaFoldDB" id="A0A9P5H0M5"/>
<sequence length="125" mass="13942">MEGGVIASEHSRGTLLGRRDRDSPGGRVALSRGLAHRETLVDARRILPGEKSRQDKTDEFEEEGKCLRKRVREPRRDTVLNLGSFAPKSITFPSFGSKFDGSGPQESLDLSHPTHSELTEKMKRV</sequence>
<keyword evidence="3" id="KW-1185">Reference proteome</keyword>
<feature type="compositionally biased region" description="Basic and acidic residues" evidence="1">
    <location>
        <begin position="9"/>
        <end position="24"/>
    </location>
</feature>
<evidence type="ECO:0000313" key="2">
    <source>
        <dbReference type="EMBL" id="KAF7543253.1"/>
    </source>
</evidence>